<dbReference type="Proteomes" id="UP000593836">
    <property type="component" value="Chromosome"/>
</dbReference>
<dbReference type="RefSeq" id="WP_194367445.1">
    <property type="nucleotide sequence ID" value="NZ_CP054493.1"/>
</dbReference>
<dbReference type="EMBL" id="CP054493">
    <property type="protein sequence ID" value="QOY55405.1"/>
    <property type="molecule type" value="Genomic_DNA"/>
</dbReference>
<gene>
    <name evidence="1" type="ORF">HUE87_03985</name>
</gene>
<evidence type="ECO:0000313" key="1">
    <source>
        <dbReference type="EMBL" id="QOY55405.1"/>
    </source>
</evidence>
<organism evidence="1 2">
    <name type="scientific">Candidatus Sulfurimonas marisnigri</name>
    <dbReference type="NCBI Taxonomy" id="2740405"/>
    <lineage>
        <taxon>Bacteria</taxon>
        <taxon>Pseudomonadati</taxon>
        <taxon>Campylobacterota</taxon>
        <taxon>Epsilonproteobacteria</taxon>
        <taxon>Campylobacterales</taxon>
        <taxon>Sulfurimonadaceae</taxon>
        <taxon>Sulfurimonas</taxon>
    </lineage>
</organism>
<reference evidence="1 2" key="1">
    <citation type="submission" date="2020-05" db="EMBL/GenBank/DDBJ databases">
        <title>Sulfurimonas marisnigri, sp. nov., and Sulfurimonas baltica, sp. nov., manganese oxide reducing chemolithoautotrophs of the class Epsilonproteobacteria isolated from the pelagic redoxclines of the Black and Baltic Seas and emended description of the genus Sulfurimonas.</title>
        <authorList>
            <person name="Henkel J.V."/>
            <person name="Laudan C."/>
            <person name="Werner J."/>
            <person name="Neu T."/>
            <person name="Plewe S."/>
            <person name="Sproer C."/>
            <person name="Bunk B."/>
            <person name="Schulz-Vogt H.N."/>
        </authorList>
    </citation>
    <scope>NUCLEOTIDE SEQUENCE [LARGE SCALE GENOMIC DNA]</scope>
    <source>
        <strain evidence="1 2">SoZ1</strain>
    </source>
</reference>
<sequence length="250" mass="29337">MNNLQTTIDSISFVNYTTNTLHTQMETYIQNNTLTKHKIETNNSMNKYLVKENNQVIFDYRTLINKDGLVSNIINFNGLKTYNTDLDNNRTKHIFSLLEYLSIKCNLSKWDIRQIDICTDINTTNDKVIVQKDKVRGNRIDKLITDISTKTQYIETIKNKVKNGVKTLDRSNMMMSAYLCDKTHKELVLNNNIDKDITRFEVKLLPRLLKKIHSIKELSNELNKYHVKLFGTRNKCNIQKRLLQPLHSYS</sequence>
<evidence type="ECO:0000313" key="2">
    <source>
        <dbReference type="Proteomes" id="UP000593836"/>
    </source>
</evidence>
<proteinExistence type="predicted"/>
<accession>A0A7S7M1P8</accession>
<dbReference type="KEGG" id="smas:HUE87_03985"/>
<keyword evidence="2" id="KW-1185">Reference proteome</keyword>
<name>A0A7S7M1P8_9BACT</name>
<dbReference type="AlphaFoldDB" id="A0A7S7M1P8"/>
<protein>
    <submittedName>
        <fullName evidence="1">Uncharacterized protein</fullName>
    </submittedName>
</protein>